<feature type="region of interest" description="Disordered" evidence="7">
    <location>
        <begin position="414"/>
        <end position="434"/>
    </location>
</feature>
<keyword evidence="2" id="KW-0813">Transport</keyword>
<evidence type="ECO:0000256" key="4">
    <source>
        <dbReference type="ARBA" id="ARBA00022989"/>
    </source>
</evidence>
<evidence type="ECO:0000259" key="9">
    <source>
        <dbReference type="Pfam" id="PF00999"/>
    </source>
</evidence>
<protein>
    <submittedName>
        <fullName evidence="10">Sodium/hydrogen exchanger</fullName>
    </submittedName>
</protein>
<evidence type="ECO:0000313" key="10">
    <source>
        <dbReference type="EMBL" id="AIS85383.1"/>
    </source>
</evidence>
<organism evidence="10">
    <name type="scientific">Verrucosispora sp. MS100047</name>
    <dbReference type="NCBI Taxonomy" id="1410949"/>
    <lineage>
        <taxon>Bacteria</taxon>
        <taxon>Bacillati</taxon>
        <taxon>Actinomycetota</taxon>
        <taxon>Actinomycetes</taxon>
        <taxon>Micromonosporales</taxon>
        <taxon>Micromonosporaceae</taxon>
        <taxon>Micromonospora</taxon>
    </lineage>
</organism>
<dbReference type="PANTHER" id="PTHR32468">
    <property type="entry name" value="CATION/H + ANTIPORTER"/>
    <property type="match status" value="1"/>
</dbReference>
<dbReference type="GO" id="GO:1902600">
    <property type="term" value="P:proton transmembrane transport"/>
    <property type="evidence" value="ECO:0007669"/>
    <property type="project" value="InterPro"/>
</dbReference>
<dbReference type="InterPro" id="IPR038770">
    <property type="entry name" value="Na+/solute_symporter_sf"/>
</dbReference>
<accession>A0A097CRV7</accession>
<feature type="transmembrane region" description="Helical" evidence="8">
    <location>
        <begin position="178"/>
        <end position="201"/>
    </location>
</feature>
<feature type="transmembrane region" description="Helical" evidence="8">
    <location>
        <begin position="40"/>
        <end position="59"/>
    </location>
</feature>
<feature type="transmembrane region" description="Helical" evidence="8">
    <location>
        <begin position="263"/>
        <end position="280"/>
    </location>
</feature>
<proteinExistence type="predicted"/>
<dbReference type="InterPro" id="IPR050794">
    <property type="entry name" value="CPA2_transporter"/>
</dbReference>
<evidence type="ECO:0000256" key="1">
    <source>
        <dbReference type="ARBA" id="ARBA00004141"/>
    </source>
</evidence>
<dbReference type="GO" id="GO:0016020">
    <property type="term" value="C:membrane"/>
    <property type="evidence" value="ECO:0007669"/>
    <property type="project" value="UniProtKB-SubCell"/>
</dbReference>
<feature type="transmembrane region" description="Helical" evidence="8">
    <location>
        <begin position="358"/>
        <end position="378"/>
    </location>
</feature>
<feature type="domain" description="Cation/H+ exchanger transmembrane" evidence="9">
    <location>
        <begin position="25"/>
        <end position="404"/>
    </location>
</feature>
<evidence type="ECO:0000256" key="3">
    <source>
        <dbReference type="ARBA" id="ARBA00022692"/>
    </source>
</evidence>
<evidence type="ECO:0000256" key="8">
    <source>
        <dbReference type="SAM" id="Phobius"/>
    </source>
</evidence>
<feature type="transmembrane region" description="Helical" evidence="8">
    <location>
        <begin position="6"/>
        <end position="28"/>
    </location>
</feature>
<keyword evidence="6 8" id="KW-0472">Membrane</keyword>
<feature type="transmembrane region" description="Helical" evidence="8">
    <location>
        <begin position="237"/>
        <end position="257"/>
    </location>
</feature>
<evidence type="ECO:0000256" key="7">
    <source>
        <dbReference type="SAM" id="MobiDB-lite"/>
    </source>
</evidence>
<evidence type="ECO:0000256" key="6">
    <source>
        <dbReference type="ARBA" id="ARBA00023136"/>
    </source>
</evidence>
<feature type="transmembrane region" description="Helical" evidence="8">
    <location>
        <begin position="318"/>
        <end position="337"/>
    </location>
</feature>
<dbReference type="PANTHER" id="PTHR32468:SF0">
    <property type="entry name" value="K(+)_H(+) ANTIPORTER 1"/>
    <property type="match status" value="1"/>
</dbReference>
<keyword evidence="5" id="KW-0406">Ion transport</keyword>
<comment type="subcellular location">
    <subcellularLocation>
        <location evidence="1">Membrane</location>
        <topology evidence="1">Multi-pass membrane protein</topology>
    </subcellularLocation>
</comment>
<dbReference type="Gene3D" id="1.20.1530.20">
    <property type="match status" value="1"/>
</dbReference>
<feature type="transmembrane region" description="Helical" evidence="8">
    <location>
        <begin position="292"/>
        <end position="312"/>
    </location>
</feature>
<sequence>MNGAVSYTVSGLHSVAALTIVLTAAHLFRRLARFVGQPGVVGEITLGLLAGPLILTLGGENARQALLPADVLTVLHLCGHVGLVLFLVATATELTASTVSLRGRVIAWVTAGTLFPSLAAGAALAGWLLWQNDPDLRGSAPRPAFLIFITIALTVSAVPVLARIIADHRLTGTRAARLSLSSAVVVDAIAWLLLGTAVGLAGTGTHAALTAILVLVGGLGASLLLRRLLATRTVPPALARHPYPVAAVIAVVALVAAHATESGGLTAISGAFLVGLCLPAKQPWTAAAVTRINRLGTALLPAFFVATGLTVWSTGATAVPWLAITVATALAVIGKTVGSYVGARLAGETPHTAQRIGVLLNARGLTEIALLQAGHAAGIVTGQLYLALVVMALVTTAMTGWSLRLVDRRQHREVHGGELPTADSQPLEGPKAIH</sequence>
<feature type="transmembrane region" description="Helical" evidence="8">
    <location>
        <begin position="384"/>
        <end position="403"/>
    </location>
</feature>
<keyword evidence="4 8" id="KW-1133">Transmembrane helix</keyword>
<name>A0A097CRV7_9ACTN</name>
<dbReference type="InterPro" id="IPR006153">
    <property type="entry name" value="Cation/H_exchanger_TM"/>
</dbReference>
<gene>
    <name evidence="10" type="ORF">VASRM7_145</name>
</gene>
<evidence type="ECO:0000256" key="2">
    <source>
        <dbReference type="ARBA" id="ARBA00022448"/>
    </source>
</evidence>
<reference evidence="10" key="1">
    <citation type="journal article" date="2016" name="Appl. Microbiol. Biotechnol.">
        <title>Anti-MRSA and anti-TB metabolites from marine-derived Verrucosispora sp. MS100047.</title>
        <authorList>
            <person name="Huang P."/>
            <person name="Xie F."/>
            <person name="Ren B."/>
            <person name="Wang Q."/>
            <person name="Wang J."/>
            <person name="Wang Q."/>
            <person name="Abdel-Mageed W.M."/>
            <person name="Liu M."/>
            <person name="Han J."/>
            <person name="Oyeleye A."/>
            <person name="Shen J."/>
            <person name="Song F."/>
            <person name="Dai H."/>
            <person name="Liu X."/>
            <person name="Zhang L."/>
        </authorList>
    </citation>
    <scope>NUCLEOTIDE SEQUENCE</scope>
    <source>
        <strain evidence="10">MS100047</strain>
    </source>
</reference>
<feature type="transmembrane region" description="Helical" evidence="8">
    <location>
        <begin position="106"/>
        <end position="130"/>
    </location>
</feature>
<dbReference type="EMBL" id="KF826640">
    <property type="protein sequence ID" value="AIS85383.1"/>
    <property type="molecule type" value="Genomic_DNA"/>
</dbReference>
<feature type="transmembrane region" description="Helical" evidence="8">
    <location>
        <begin position="71"/>
        <end position="94"/>
    </location>
</feature>
<dbReference type="Pfam" id="PF00999">
    <property type="entry name" value="Na_H_Exchanger"/>
    <property type="match status" value="1"/>
</dbReference>
<feature type="transmembrane region" description="Helical" evidence="8">
    <location>
        <begin position="207"/>
        <end position="225"/>
    </location>
</feature>
<dbReference type="AlphaFoldDB" id="A0A097CRV7"/>
<keyword evidence="3 8" id="KW-0812">Transmembrane</keyword>
<feature type="transmembrane region" description="Helical" evidence="8">
    <location>
        <begin position="145"/>
        <end position="166"/>
    </location>
</feature>
<dbReference type="GO" id="GO:0015297">
    <property type="term" value="F:antiporter activity"/>
    <property type="evidence" value="ECO:0007669"/>
    <property type="project" value="InterPro"/>
</dbReference>
<evidence type="ECO:0000256" key="5">
    <source>
        <dbReference type="ARBA" id="ARBA00023065"/>
    </source>
</evidence>